<name>A0A1D3CR46_9EIME</name>
<evidence type="ECO:0000313" key="5">
    <source>
        <dbReference type="Proteomes" id="UP000095192"/>
    </source>
</evidence>
<dbReference type="GO" id="GO:0043161">
    <property type="term" value="P:proteasome-mediated ubiquitin-dependent protein catabolic process"/>
    <property type="evidence" value="ECO:0007669"/>
    <property type="project" value="TreeGrafter"/>
</dbReference>
<dbReference type="Proteomes" id="UP000095192">
    <property type="component" value="Unassembled WGS sequence"/>
</dbReference>
<dbReference type="GO" id="GO:0034515">
    <property type="term" value="C:proteasome storage granule"/>
    <property type="evidence" value="ECO:0007669"/>
    <property type="project" value="TreeGrafter"/>
</dbReference>
<evidence type="ECO:0000313" key="4">
    <source>
        <dbReference type="EMBL" id="OEH73652.1"/>
    </source>
</evidence>
<sequence length="140" mass="15367">MAMVSTGIPSGFPEGSKHVQKRGKGGVYPPHHWLSAPSSAQGVLALLQENDTDIQQAALMELKDLVDVHWMELADALPDIEALAEEEAFPSRQLAAHLASRIYFHLEASADSLKFALESGDWLQLNDNSLYSQTILGKER</sequence>
<dbReference type="VEuPathDB" id="ToxoDB:LOC34623297"/>
<evidence type="ECO:0000256" key="1">
    <source>
        <dbReference type="ARBA" id="ARBA00022737"/>
    </source>
</evidence>
<gene>
    <name evidence="4" type="ORF">cyc_01470</name>
</gene>
<proteinExistence type="predicted"/>
<dbReference type="EMBL" id="JROU02002259">
    <property type="protein sequence ID" value="OEH73652.1"/>
    <property type="molecule type" value="Genomic_DNA"/>
</dbReference>
<dbReference type="InterPro" id="IPR048570">
    <property type="entry name" value="PSMD1_RPN2_N"/>
</dbReference>
<dbReference type="InParanoid" id="A0A1D3CR46"/>
<dbReference type="Pfam" id="PF21505">
    <property type="entry name" value="RPN2_N"/>
    <property type="match status" value="1"/>
</dbReference>
<accession>A0A1D3CR46</accession>
<reference evidence="4 5" key="1">
    <citation type="journal article" date="2016" name="BMC Genomics">
        <title>Comparative genomics reveals Cyclospora cayetanensis possesses coccidia-like metabolism and invasion components but unique surface antigens.</title>
        <authorList>
            <person name="Liu S."/>
            <person name="Wang L."/>
            <person name="Zheng H."/>
            <person name="Xu Z."/>
            <person name="Roellig D.M."/>
            <person name="Li N."/>
            <person name="Frace M.A."/>
            <person name="Tang K."/>
            <person name="Arrowood M.J."/>
            <person name="Moss D.M."/>
            <person name="Zhang L."/>
            <person name="Feng Y."/>
            <person name="Xiao L."/>
        </authorList>
    </citation>
    <scope>NUCLEOTIDE SEQUENCE [LARGE SCALE GENOMIC DNA]</scope>
    <source>
        <strain evidence="4 5">CHN_HEN01</strain>
    </source>
</reference>
<comment type="caution">
    <text evidence="4">The sequence shown here is derived from an EMBL/GenBank/DDBJ whole genome shotgun (WGS) entry which is preliminary data.</text>
</comment>
<organism evidence="4 5">
    <name type="scientific">Cyclospora cayetanensis</name>
    <dbReference type="NCBI Taxonomy" id="88456"/>
    <lineage>
        <taxon>Eukaryota</taxon>
        <taxon>Sar</taxon>
        <taxon>Alveolata</taxon>
        <taxon>Apicomplexa</taxon>
        <taxon>Conoidasida</taxon>
        <taxon>Coccidia</taxon>
        <taxon>Eucoccidiorida</taxon>
        <taxon>Eimeriorina</taxon>
        <taxon>Eimeriidae</taxon>
        <taxon>Cyclospora</taxon>
    </lineage>
</organism>
<protein>
    <submittedName>
        <fullName evidence="4">Proteasome cyclosome repeat-containing protein</fullName>
    </submittedName>
</protein>
<evidence type="ECO:0000259" key="3">
    <source>
        <dbReference type="Pfam" id="PF21505"/>
    </source>
</evidence>
<feature type="region of interest" description="Disordered" evidence="2">
    <location>
        <begin position="1"/>
        <end position="24"/>
    </location>
</feature>
<dbReference type="AlphaFoldDB" id="A0A1D3CR46"/>
<evidence type="ECO:0000256" key="2">
    <source>
        <dbReference type="SAM" id="MobiDB-lite"/>
    </source>
</evidence>
<dbReference type="VEuPathDB" id="ToxoDB:cyc_01470"/>
<dbReference type="GO" id="GO:0005634">
    <property type="term" value="C:nucleus"/>
    <property type="evidence" value="ECO:0007669"/>
    <property type="project" value="TreeGrafter"/>
</dbReference>
<feature type="domain" description="26S proteasome non-ATPase regulatory subunit 1/RPN2 N-terminal" evidence="3">
    <location>
        <begin position="39"/>
        <end position="138"/>
    </location>
</feature>
<dbReference type="PANTHER" id="PTHR10943:SF2">
    <property type="entry name" value="26S PROTEASOME NON-ATPASE REGULATORY SUBUNIT 1"/>
    <property type="match status" value="1"/>
</dbReference>
<keyword evidence="5" id="KW-1185">Reference proteome</keyword>
<keyword evidence="1" id="KW-0677">Repeat</keyword>
<dbReference type="GO" id="GO:0008540">
    <property type="term" value="C:proteasome regulatory particle, base subcomplex"/>
    <property type="evidence" value="ECO:0007669"/>
    <property type="project" value="TreeGrafter"/>
</dbReference>
<keyword evidence="4" id="KW-0647">Proteasome</keyword>
<dbReference type="PANTHER" id="PTHR10943">
    <property type="entry name" value="26S PROTEASOME NON-ATPASE REGULATORY SUBUNIT"/>
    <property type="match status" value="1"/>
</dbReference>